<evidence type="ECO:0000313" key="9">
    <source>
        <dbReference type="EMBL" id="CAK9875639.1"/>
    </source>
</evidence>
<evidence type="ECO:0000256" key="3">
    <source>
        <dbReference type="ARBA" id="ARBA00023125"/>
    </source>
</evidence>
<feature type="domain" description="AP2/ERF" evidence="8">
    <location>
        <begin position="204"/>
        <end position="265"/>
    </location>
</feature>
<dbReference type="InterPro" id="IPR016177">
    <property type="entry name" value="DNA-bd_dom_sf"/>
</dbReference>
<sequence>MVLDAEICRPVADFCIRLVNDLCWKDVLFVKNFCVLVQEFRDDSEPATDGSFHGEGVGSPALAVSPLSSSGMSVVAEEPLRLRGCDPVSAYPLHRFTYNASVRWRRGHHAAVLPNGRRLETLSSCQFGDVRFEFLVLYVLYRAFIESAADEVLNTRLQIVVQLDIHDLTPKESRTKRIERAWLIEHTLARVAASGHQQLNIRPKFKGLRRRPARNHAKPWMAEVRNPKTKKRIWIGDFSTRQAAALAADVGAVYYGTGKDVLNFPHTPLFLPRTLEYSSVKEKVEAVRKEAKLLRENALFYLIHQLPYEVVSLEILTSSRIQGRFKLEALVIQLMRLVRKDKEATPITFGLPAPGDIPQLLQSINRLIENNPSQEDLDVAIGTYSYFVHCFLSCLPPTRGDDIPLTLHFIGWVERNYMGAPETSSWKSFPSPRVDHLRISDKLQICQNRMERLTPMDYHHQMPLGRLTTIFPSPIPTAVEVLLFPLPMSNCQNRNCGFQTGSVELNEDLQVRNNLTPIQGNSMLRLTSEDLMHGSIETMQWANKGLNTPPLEMPLRNAILWQCPVHVLVSKRQILWSMTRDTPMRHLLNSFIFNEPSLRDSDHAATMLLSSQLAEFMDSNEGEDFTTLLETEKCDQHGYIRDHIFQLEEMLRHDLEVCNLDIDDTVLIAIAGRKEANETNSWHMHESLTEPPQPFVFSSQPFVQFDEYLY</sequence>
<evidence type="ECO:0000256" key="5">
    <source>
        <dbReference type="ARBA" id="ARBA00023163"/>
    </source>
</evidence>
<evidence type="ECO:0000259" key="8">
    <source>
        <dbReference type="PROSITE" id="PS51032"/>
    </source>
</evidence>
<gene>
    <name evidence="9" type="ORF">CSSPJE1EN2_LOCUS17861</name>
</gene>
<reference evidence="9" key="1">
    <citation type="submission" date="2024-03" db="EMBL/GenBank/DDBJ databases">
        <authorList>
            <consortium name="ELIXIR-Norway"/>
            <consortium name="Elixir Norway"/>
        </authorList>
    </citation>
    <scope>NUCLEOTIDE SEQUENCE</scope>
</reference>
<dbReference type="EMBL" id="OZ023706">
    <property type="protein sequence ID" value="CAK9875639.1"/>
    <property type="molecule type" value="Genomic_DNA"/>
</dbReference>
<keyword evidence="10" id="KW-1185">Reference proteome</keyword>
<keyword evidence="6" id="KW-0539">Nucleus</keyword>
<keyword evidence="4" id="KW-0010">Activator</keyword>
<dbReference type="PANTHER" id="PTHR31839">
    <property type="entry name" value="DEHYDRATION-RESPONSIVE ELEMENT-BINDING PROTEIN 1D"/>
    <property type="match status" value="1"/>
</dbReference>
<dbReference type="InterPro" id="IPR045277">
    <property type="entry name" value="DRE1A-I"/>
</dbReference>
<keyword evidence="2" id="KW-0805">Transcription regulation</keyword>
<proteinExistence type="inferred from homology"/>
<dbReference type="InterPro" id="IPR036955">
    <property type="entry name" value="AP2/ERF_dom_sf"/>
</dbReference>
<dbReference type="Proteomes" id="UP001497522">
    <property type="component" value="Chromosome 5"/>
</dbReference>
<evidence type="ECO:0000313" key="10">
    <source>
        <dbReference type="Proteomes" id="UP001497522"/>
    </source>
</evidence>
<organism evidence="9 10">
    <name type="scientific">Sphagnum jensenii</name>
    <dbReference type="NCBI Taxonomy" id="128206"/>
    <lineage>
        <taxon>Eukaryota</taxon>
        <taxon>Viridiplantae</taxon>
        <taxon>Streptophyta</taxon>
        <taxon>Embryophyta</taxon>
        <taxon>Bryophyta</taxon>
        <taxon>Sphagnophytina</taxon>
        <taxon>Sphagnopsida</taxon>
        <taxon>Sphagnales</taxon>
        <taxon>Sphagnaceae</taxon>
        <taxon>Sphagnum</taxon>
    </lineage>
</organism>
<comment type="similarity">
    <text evidence="7">Belongs to the AP2/ERF transcription factor family. ERF subfamily.</text>
</comment>
<accession>A0ABP1BJ79</accession>
<protein>
    <recommendedName>
        <fullName evidence="8">AP2/ERF domain-containing protein</fullName>
    </recommendedName>
</protein>
<dbReference type="Gene3D" id="3.30.730.10">
    <property type="entry name" value="AP2/ERF domain"/>
    <property type="match status" value="1"/>
</dbReference>
<dbReference type="PANTHER" id="PTHR31839:SF2">
    <property type="entry name" value="DEHYDRATION-RESPONSIVE ELEMENT-BINDING PROTEIN 1D"/>
    <property type="match status" value="1"/>
</dbReference>
<dbReference type="PROSITE" id="PS51032">
    <property type="entry name" value="AP2_ERF"/>
    <property type="match status" value="1"/>
</dbReference>
<dbReference type="InterPro" id="IPR001471">
    <property type="entry name" value="AP2/ERF_dom"/>
</dbReference>
<keyword evidence="3" id="KW-0238">DNA-binding</keyword>
<comment type="subcellular location">
    <subcellularLocation>
        <location evidence="1">Nucleus</location>
    </subcellularLocation>
</comment>
<evidence type="ECO:0000256" key="2">
    <source>
        <dbReference type="ARBA" id="ARBA00023015"/>
    </source>
</evidence>
<evidence type="ECO:0000256" key="6">
    <source>
        <dbReference type="ARBA" id="ARBA00023242"/>
    </source>
</evidence>
<keyword evidence="5" id="KW-0804">Transcription</keyword>
<dbReference type="SUPFAM" id="SSF54171">
    <property type="entry name" value="DNA-binding domain"/>
    <property type="match status" value="1"/>
</dbReference>
<name>A0ABP1BJ79_9BRYO</name>
<evidence type="ECO:0000256" key="7">
    <source>
        <dbReference type="ARBA" id="ARBA00024343"/>
    </source>
</evidence>
<dbReference type="SMART" id="SM00380">
    <property type="entry name" value="AP2"/>
    <property type="match status" value="1"/>
</dbReference>
<evidence type="ECO:0000256" key="4">
    <source>
        <dbReference type="ARBA" id="ARBA00023159"/>
    </source>
</evidence>
<evidence type="ECO:0000256" key="1">
    <source>
        <dbReference type="ARBA" id="ARBA00004123"/>
    </source>
</evidence>